<sequence length="57" mass="5859">MGQFLTRAIWVAAGLALVVGIGIAWMASNMNTASTTGTTTVSKEFQNPVVTGTSTTP</sequence>
<feature type="transmembrane region" description="Helical" evidence="2">
    <location>
        <begin position="7"/>
        <end position="27"/>
    </location>
</feature>
<name>A0A9X7W4C6_9BACL</name>
<protein>
    <submittedName>
        <fullName evidence="3">Uncharacterized protein</fullName>
    </submittedName>
</protein>
<keyword evidence="2" id="KW-1133">Transmembrane helix</keyword>
<dbReference type="Proteomes" id="UP000663505">
    <property type="component" value="Plasmid unnamed"/>
</dbReference>
<feature type="region of interest" description="Disordered" evidence="1">
    <location>
        <begin position="34"/>
        <end position="57"/>
    </location>
</feature>
<geneLocation type="plasmid" evidence="3 4">
    <name>unnamed</name>
</geneLocation>
<accession>A0A9X7W4C6</accession>
<reference evidence="3 4" key="1">
    <citation type="submission" date="2021-02" db="EMBL/GenBank/DDBJ databases">
        <title>Alicyclobacillus curvatus sp. nov. and Alicyclobacillus mengziensis sp. nov., two acidophilic bacteria isolated from acid mine drainage.</title>
        <authorList>
            <person name="Huang Y."/>
        </authorList>
    </citation>
    <scope>NUCLEOTIDE SEQUENCE [LARGE SCALE GENOMIC DNA]</scope>
    <source>
        <strain evidence="3 4">S30H14</strain>
        <plasmid evidence="3 4">unnamed</plasmid>
    </source>
</reference>
<keyword evidence="2" id="KW-0472">Membrane</keyword>
<keyword evidence="3" id="KW-0614">Plasmid</keyword>
<organism evidence="3 4">
    <name type="scientific">Alicyclobacillus mengziensis</name>
    <dbReference type="NCBI Taxonomy" id="2931921"/>
    <lineage>
        <taxon>Bacteria</taxon>
        <taxon>Bacillati</taxon>
        <taxon>Bacillota</taxon>
        <taxon>Bacilli</taxon>
        <taxon>Bacillales</taxon>
        <taxon>Alicyclobacillaceae</taxon>
        <taxon>Alicyclobacillus</taxon>
    </lineage>
</organism>
<evidence type="ECO:0000256" key="2">
    <source>
        <dbReference type="SAM" id="Phobius"/>
    </source>
</evidence>
<keyword evidence="4" id="KW-1185">Reference proteome</keyword>
<evidence type="ECO:0000313" key="4">
    <source>
        <dbReference type="Proteomes" id="UP000663505"/>
    </source>
</evidence>
<keyword evidence="2" id="KW-0812">Transmembrane</keyword>
<evidence type="ECO:0000313" key="3">
    <source>
        <dbReference type="EMBL" id="QSO50142.1"/>
    </source>
</evidence>
<dbReference type="EMBL" id="CP071183">
    <property type="protein sequence ID" value="QSO50142.1"/>
    <property type="molecule type" value="Genomic_DNA"/>
</dbReference>
<evidence type="ECO:0000256" key="1">
    <source>
        <dbReference type="SAM" id="MobiDB-lite"/>
    </source>
</evidence>
<dbReference type="KEGG" id="afx:JZ786_24560"/>
<dbReference type="AlphaFoldDB" id="A0A9X7W4C6"/>
<gene>
    <name evidence="3" type="ORF">JZ786_24560</name>
</gene>
<feature type="compositionally biased region" description="Polar residues" evidence="1">
    <location>
        <begin position="41"/>
        <end position="57"/>
    </location>
</feature>
<dbReference type="RefSeq" id="WP_206659443.1">
    <property type="nucleotide sequence ID" value="NZ_CP071183.1"/>
</dbReference>
<proteinExistence type="predicted"/>